<feature type="compositionally biased region" description="Polar residues" evidence="1">
    <location>
        <begin position="41"/>
        <end position="53"/>
    </location>
</feature>
<gene>
    <name evidence="2" type="ORF">QBC32DRAFT_138211</name>
</gene>
<dbReference type="Proteomes" id="UP001303222">
    <property type="component" value="Unassembled WGS sequence"/>
</dbReference>
<reference evidence="2" key="2">
    <citation type="submission" date="2023-06" db="EMBL/GenBank/DDBJ databases">
        <authorList>
            <consortium name="Lawrence Berkeley National Laboratory"/>
            <person name="Mondo S.J."/>
            <person name="Hensen N."/>
            <person name="Bonometti L."/>
            <person name="Westerberg I."/>
            <person name="Brannstrom I.O."/>
            <person name="Guillou S."/>
            <person name="Cros-Aarteil S."/>
            <person name="Calhoun S."/>
            <person name="Haridas S."/>
            <person name="Kuo A."/>
            <person name="Pangilinan J."/>
            <person name="Riley R."/>
            <person name="Labutti K."/>
            <person name="Andreopoulos B."/>
            <person name="Lipzen A."/>
            <person name="Chen C."/>
            <person name="Yanf M."/>
            <person name="Daum C."/>
            <person name="Ng V."/>
            <person name="Clum A."/>
            <person name="Steindorff A."/>
            <person name="Ohm R."/>
            <person name="Martin F."/>
            <person name="Silar P."/>
            <person name="Natvig D."/>
            <person name="Lalanne C."/>
            <person name="Gautier V."/>
            <person name="Ament-Velasquez S.L."/>
            <person name="Kruys A."/>
            <person name="Hutchinson M.I."/>
            <person name="Powell A.J."/>
            <person name="Barry K."/>
            <person name="Miller A.N."/>
            <person name="Grigoriev I.V."/>
            <person name="Debuchy R."/>
            <person name="Gladieux P."/>
            <person name="Thoren M.H."/>
            <person name="Johannesson H."/>
        </authorList>
    </citation>
    <scope>NUCLEOTIDE SEQUENCE</scope>
    <source>
        <strain evidence="2">CBS 626.80</strain>
    </source>
</reference>
<organism evidence="2 3">
    <name type="scientific">Pseudoneurospora amorphoporcata</name>
    <dbReference type="NCBI Taxonomy" id="241081"/>
    <lineage>
        <taxon>Eukaryota</taxon>
        <taxon>Fungi</taxon>
        <taxon>Dikarya</taxon>
        <taxon>Ascomycota</taxon>
        <taxon>Pezizomycotina</taxon>
        <taxon>Sordariomycetes</taxon>
        <taxon>Sordariomycetidae</taxon>
        <taxon>Sordariales</taxon>
        <taxon>Sordariaceae</taxon>
        <taxon>Pseudoneurospora</taxon>
    </lineage>
</organism>
<evidence type="ECO:0000313" key="2">
    <source>
        <dbReference type="EMBL" id="KAK3956452.1"/>
    </source>
</evidence>
<accession>A0AAN6P2C7</accession>
<proteinExistence type="predicted"/>
<name>A0AAN6P2C7_9PEZI</name>
<dbReference type="EMBL" id="MU859066">
    <property type="protein sequence ID" value="KAK3956452.1"/>
    <property type="molecule type" value="Genomic_DNA"/>
</dbReference>
<feature type="region of interest" description="Disordered" evidence="1">
    <location>
        <begin position="23"/>
        <end position="58"/>
    </location>
</feature>
<dbReference type="AlphaFoldDB" id="A0AAN6P2C7"/>
<sequence>MMWRLPPSLGADCHHFPNSRGLRSIHPSKGQGHRGIMGTKSGASASGPGQPTTGGEARWRTGHQATCPPPWNQTRLPAKRQSAGWSMMTSPKHGMVANSAIHCCKGTCGGSSRPEIGTQDVWTGRDDGVASLRTRWSRSDAHVLAVCRERVAVFCVVGVQNAHGGTGPGMPAGGVVGDGAQLFREADEVDGSWRKDGDDHHLADKRWGPVTSQAICAIQRPCRACCWVVGCFDAEIDDAFDGQTINLIWKKLQP</sequence>
<protein>
    <submittedName>
        <fullName evidence="2">Uncharacterized protein</fullName>
    </submittedName>
</protein>
<evidence type="ECO:0000313" key="3">
    <source>
        <dbReference type="Proteomes" id="UP001303222"/>
    </source>
</evidence>
<evidence type="ECO:0000256" key="1">
    <source>
        <dbReference type="SAM" id="MobiDB-lite"/>
    </source>
</evidence>
<reference evidence="2" key="1">
    <citation type="journal article" date="2023" name="Mol. Phylogenet. Evol.">
        <title>Genome-scale phylogeny and comparative genomics of the fungal order Sordariales.</title>
        <authorList>
            <person name="Hensen N."/>
            <person name="Bonometti L."/>
            <person name="Westerberg I."/>
            <person name="Brannstrom I.O."/>
            <person name="Guillou S."/>
            <person name="Cros-Aarteil S."/>
            <person name="Calhoun S."/>
            <person name="Haridas S."/>
            <person name="Kuo A."/>
            <person name="Mondo S."/>
            <person name="Pangilinan J."/>
            <person name="Riley R."/>
            <person name="LaButti K."/>
            <person name="Andreopoulos B."/>
            <person name="Lipzen A."/>
            <person name="Chen C."/>
            <person name="Yan M."/>
            <person name="Daum C."/>
            <person name="Ng V."/>
            <person name="Clum A."/>
            <person name="Steindorff A."/>
            <person name="Ohm R.A."/>
            <person name="Martin F."/>
            <person name="Silar P."/>
            <person name="Natvig D.O."/>
            <person name="Lalanne C."/>
            <person name="Gautier V."/>
            <person name="Ament-Velasquez S.L."/>
            <person name="Kruys A."/>
            <person name="Hutchinson M.I."/>
            <person name="Powell A.J."/>
            <person name="Barry K."/>
            <person name="Miller A.N."/>
            <person name="Grigoriev I.V."/>
            <person name="Debuchy R."/>
            <person name="Gladieux P."/>
            <person name="Hiltunen Thoren M."/>
            <person name="Johannesson H."/>
        </authorList>
    </citation>
    <scope>NUCLEOTIDE SEQUENCE</scope>
    <source>
        <strain evidence="2">CBS 626.80</strain>
    </source>
</reference>
<comment type="caution">
    <text evidence="2">The sequence shown here is derived from an EMBL/GenBank/DDBJ whole genome shotgun (WGS) entry which is preliminary data.</text>
</comment>
<keyword evidence="3" id="KW-1185">Reference proteome</keyword>